<proteinExistence type="predicted"/>
<dbReference type="Pfam" id="PF09832">
    <property type="entry name" value="DUF2059"/>
    <property type="match status" value="1"/>
</dbReference>
<accession>A0A7W6GPF2</accession>
<reference evidence="3 4" key="1">
    <citation type="submission" date="2020-08" db="EMBL/GenBank/DDBJ databases">
        <title>Genomic Encyclopedia of Type Strains, Phase IV (KMG-IV): sequencing the most valuable type-strain genomes for metagenomic binning, comparative biology and taxonomic classification.</title>
        <authorList>
            <person name="Goeker M."/>
        </authorList>
    </citation>
    <scope>NUCLEOTIDE SEQUENCE [LARGE SCALE GENOMIC DNA]</scope>
    <source>
        <strain evidence="3 4">DSM 29348</strain>
    </source>
</reference>
<sequence>MRVTLTLALALFAAMPVLAGAQEQQAKVSVLPPGPTAPSWLVKTTPTKASLAKALALAEMLNSEALTRRQIARAYTDTMPKQIGQRPEFAEMERLYPGIVAAVIQAERDIVEPGTIAALPAMHKALSVVYADYLTETDLDAIIAFYGSDTGAKAIQAAAEGSDLGHMIDRNLSGQEPHVEVDDFRKTATGVGTKFIGSLTDDDRRKLIAFGLTPAGRKWQAIQPLMFKAAADQANQRNSGLNTQAADNVVNVMTDFIAKADAQKAKATGN</sequence>
<dbReference type="AlphaFoldDB" id="A0A7W6GPF2"/>
<feature type="domain" description="DUF2059" evidence="2">
    <location>
        <begin position="121"/>
        <end position="157"/>
    </location>
</feature>
<gene>
    <name evidence="3" type="ORF">GGR44_002984</name>
</gene>
<evidence type="ECO:0000259" key="2">
    <source>
        <dbReference type="Pfam" id="PF09832"/>
    </source>
</evidence>
<protein>
    <recommendedName>
        <fullName evidence="2">DUF2059 domain-containing protein</fullName>
    </recommendedName>
</protein>
<dbReference type="InterPro" id="IPR018637">
    <property type="entry name" value="DUF2059"/>
</dbReference>
<organism evidence="3 4">
    <name type="scientific">Sphingobium fontiphilum</name>
    <dbReference type="NCBI Taxonomy" id="944425"/>
    <lineage>
        <taxon>Bacteria</taxon>
        <taxon>Pseudomonadati</taxon>
        <taxon>Pseudomonadota</taxon>
        <taxon>Alphaproteobacteria</taxon>
        <taxon>Sphingomonadales</taxon>
        <taxon>Sphingomonadaceae</taxon>
        <taxon>Sphingobium</taxon>
    </lineage>
</organism>
<keyword evidence="1" id="KW-0732">Signal</keyword>
<keyword evidence="4" id="KW-1185">Reference proteome</keyword>
<feature type="chain" id="PRO_5030590296" description="DUF2059 domain-containing protein" evidence="1">
    <location>
        <begin position="20"/>
        <end position="270"/>
    </location>
</feature>
<dbReference type="Proteomes" id="UP000552757">
    <property type="component" value="Unassembled WGS sequence"/>
</dbReference>
<dbReference type="EMBL" id="JACIEB010000008">
    <property type="protein sequence ID" value="MBB3983296.1"/>
    <property type="molecule type" value="Genomic_DNA"/>
</dbReference>
<feature type="signal peptide" evidence="1">
    <location>
        <begin position="1"/>
        <end position="19"/>
    </location>
</feature>
<evidence type="ECO:0000313" key="4">
    <source>
        <dbReference type="Proteomes" id="UP000552757"/>
    </source>
</evidence>
<evidence type="ECO:0000313" key="3">
    <source>
        <dbReference type="EMBL" id="MBB3983296.1"/>
    </source>
</evidence>
<evidence type="ECO:0000256" key="1">
    <source>
        <dbReference type="SAM" id="SignalP"/>
    </source>
</evidence>
<name>A0A7W6GPF2_9SPHN</name>
<comment type="caution">
    <text evidence="3">The sequence shown here is derived from an EMBL/GenBank/DDBJ whole genome shotgun (WGS) entry which is preliminary data.</text>
</comment>